<feature type="domain" description="RagB/SusD" evidence="7">
    <location>
        <begin position="378"/>
        <end position="663"/>
    </location>
</feature>
<evidence type="ECO:0000256" key="3">
    <source>
        <dbReference type="ARBA" id="ARBA00022729"/>
    </source>
</evidence>
<evidence type="ECO:0000313" key="9">
    <source>
        <dbReference type="EMBL" id="MBE6265431.1"/>
    </source>
</evidence>
<keyword evidence="5" id="KW-0998">Cell outer membrane</keyword>
<evidence type="ECO:0000313" key="10">
    <source>
        <dbReference type="Proteomes" id="UP000763088"/>
    </source>
</evidence>
<gene>
    <name evidence="9" type="ORF">E7102_03005</name>
</gene>
<comment type="subcellular location">
    <subcellularLocation>
        <location evidence="1">Cell outer membrane</location>
    </subcellularLocation>
</comment>
<dbReference type="GO" id="GO:0009279">
    <property type="term" value="C:cell outer membrane"/>
    <property type="evidence" value="ECO:0007669"/>
    <property type="project" value="UniProtKB-SubCell"/>
</dbReference>
<feature type="signal peptide" evidence="6">
    <location>
        <begin position="1"/>
        <end position="23"/>
    </location>
</feature>
<dbReference type="InterPro" id="IPR012944">
    <property type="entry name" value="SusD_RagB_dom"/>
</dbReference>
<evidence type="ECO:0000256" key="2">
    <source>
        <dbReference type="ARBA" id="ARBA00006275"/>
    </source>
</evidence>
<dbReference type="Pfam" id="PF07980">
    <property type="entry name" value="SusD_RagB"/>
    <property type="match status" value="1"/>
</dbReference>
<organism evidence="9 10">
    <name type="scientific">Xylanibacter ruminicola</name>
    <name type="common">Prevotella ruminicola</name>
    <dbReference type="NCBI Taxonomy" id="839"/>
    <lineage>
        <taxon>Bacteria</taxon>
        <taxon>Pseudomonadati</taxon>
        <taxon>Bacteroidota</taxon>
        <taxon>Bacteroidia</taxon>
        <taxon>Bacteroidales</taxon>
        <taxon>Prevotellaceae</taxon>
        <taxon>Xylanibacter</taxon>
    </lineage>
</organism>
<proteinExistence type="inferred from homology"/>
<evidence type="ECO:0000259" key="8">
    <source>
        <dbReference type="Pfam" id="PF14322"/>
    </source>
</evidence>
<evidence type="ECO:0000256" key="6">
    <source>
        <dbReference type="SAM" id="SignalP"/>
    </source>
</evidence>
<evidence type="ECO:0000256" key="4">
    <source>
        <dbReference type="ARBA" id="ARBA00023136"/>
    </source>
</evidence>
<name>A0A928GGU2_XYLRU</name>
<feature type="domain" description="SusD-like N-terminal" evidence="8">
    <location>
        <begin position="26"/>
        <end position="251"/>
    </location>
</feature>
<dbReference type="PROSITE" id="PS51257">
    <property type="entry name" value="PROKAR_LIPOPROTEIN"/>
    <property type="match status" value="1"/>
</dbReference>
<keyword evidence="3 6" id="KW-0732">Signal</keyword>
<dbReference type="InterPro" id="IPR033985">
    <property type="entry name" value="SusD-like_N"/>
</dbReference>
<feature type="chain" id="PRO_5037135990" evidence="6">
    <location>
        <begin position="24"/>
        <end position="663"/>
    </location>
</feature>
<dbReference type="Pfam" id="PF14322">
    <property type="entry name" value="SusD-like_3"/>
    <property type="match status" value="1"/>
</dbReference>
<evidence type="ECO:0000259" key="7">
    <source>
        <dbReference type="Pfam" id="PF07980"/>
    </source>
</evidence>
<dbReference type="EMBL" id="SUYD01000003">
    <property type="protein sequence ID" value="MBE6265431.1"/>
    <property type="molecule type" value="Genomic_DNA"/>
</dbReference>
<keyword evidence="4" id="KW-0472">Membrane</keyword>
<sequence>MKKFINKYIIGVAVMTLSLGATSCNDYLDKSPDSDVNPESAFKNFTAFQGFVEEIYNCIPNKESNMWCTSFNWGEDEIMNAGLGDGHVTAHFDLGDYRNWYNNNQSFLHADNPDPTSTDKYSHSLEHAWYCIRKANIGLENFDKMTDATKEEKNFVKGQLLFFRAWWHHQLMEWYGGVPYVDEVLPADQVLTLPRLSFKECAERCAEDYRAAADLLPNDWDNTTIGKKTIGKNDLRITKVCALAYLGKVLLWAASPLNVKGAEVGASKNGDTYAYDAAMASRAADALGEAIAQVESGATPYSLAEYKYKDIYNHEKAEGSKSNYSDIFRTTGQGWKMPGSVEAILRGPQPDVNGSNWNFAKLWGPKVNNLVEHDALIHMPSANYVNYAYGMANGEPILNADGSFNAQSGFDPTHPFKDRDPRFYHDIMFDGFKFLNADPDKVDQPFQYLELFTGGNMVPTGNPEREANGSRTGYFCQKLVPHQCNKYDGMYNWGGALQTYLPYLRLADIYLLYAEAGAAASGAAHKAKCSLNAADAINVLRDRVGAGHVADRFLADQKKFIDEVRRERACELAFEGFRWQDLQRWLLLTEYPYNVKTRQEFKRVGNYNFAENDPRDAEVTGFDPTIKGQTIIVERKFGTKHYLLPLKESDVYLYAEYPQNPGW</sequence>
<evidence type="ECO:0000256" key="5">
    <source>
        <dbReference type="ARBA" id="ARBA00023237"/>
    </source>
</evidence>
<comment type="caution">
    <text evidence="9">The sequence shown here is derived from an EMBL/GenBank/DDBJ whole genome shotgun (WGS) entry which is preliminary data.</text>
</comment>
<dbReference type="Proteomes" id="UP000763088">
    <property type="component" value="Unassembled WGS sequence"/>
</dbReference>
<dbReference type="AlphaFoldDB" id="A0A928GGU2"/>
<reference evidence="9" key="1">
    <citation type="submission" date="2019-04" db="EMBL/GenBank/DDBJ databases">
        <title>Evolution of Biomass-Degrading Anaerobic Consortia Revealed by Metagenomics.</title>
        <authorList>
            <person name="Peng X."/>
        </authorList>
    </citation>
    <scope>NUCLEOTIDE SEQUENCE</scope>
    <source>
        <strain evidence="9">SIG141</strain>
    </source>
</reference>
<accession>A0A928GGU2</accession>
<comment type="similarity">
    <text evidence="2">Belongs to the SusD family.</text>
</comment>
<dbReference type="SUPFAM" id="SSF48452">
    <property type="entry name" value="TPR-like"/>
    <property type="match status" value="1"/>
</dbReference>
<evidence type="ECO:0000256" key="1">
    <source>
        <dbReference type="ARBA" id="ARBA00004442"/>
    </source>
</evidence>
<dbReference type="InterPro" id="IPR011990">
    <property type="entry name" value="TPR-like_helical_dom_sf"/>
</dbReference>
<dbReference type="Gene3D" id="1.25.40.390">
    <property type="match status" value="1"/>
</dbReference>
<protein>
    <submittedName>
        <fullName evidence="9">RagB/SusD family nutrient uptake outer membrane protein</fullName>
    </submittedName>
</protein>